<dbReference type="Proteomes" id="UP000805649">
    <property type="component" value="Unassembled WGS sequence"/>
</dbReference>
<sequence>MSPRKRQRPNPSESSSSNPPAAIAPATATSATSQVTAVSEPVNRPARAMPLSRDRSGSETKNIPQNTQKQVVKDSSFFFVCYMYRCRPLNKMAQVRKARSWYGSWPRTPKSSASTQLARETIFGGTLKPSSTPDFRRFESKRSIDSASFDGPADSSASLPQIPENGATTGEDTTISNTDSDTTKGPASVANDTAQPETPAKVDDTVKATEESHVTQRPVTASSWFGWLGRSPATETETQTTAPAEEPPKEAEPPKEPEVEQSPPEEPSATAAPEQPVATVPAPTTSWFGFWSSSTPATQAPTATDTAKPADDPKVTSTMAPPAKDPEDVVMEDAPAPKQDAPPKQPSAGSTWAFWSRDTRPKTEGSKTPTTQPESGELAVIGQGSEAHPERTTEMNVDQSQQHGSVKDGKNGKASKDAKSVKGAKPGTASAPSTFGRKSKRVRPQSMDIDVQSRPETPNRPESAASSRASITEPVQKEPPLKPGTPKSTTQETPTKSTPSNLLLPSFGSTYRMKDNPSIIKQITSLLLRNQQPPANHVYRVKETPKVRKALAIGVHGLFPASYLRPMVGQPTGTSLRFASLCAEAIGRWADAHGCSDCEIEKIALEGEGRIGDRVDNLWKLLLNWIEQIRNADLIILACHSQGVPVGVMLLAKLIDLGIITNAKIGVCAMAGVSLGPFPDYKSSMGILMGSANELWEFSNPDSDISKRYENALKEVLHYGVRITYIGSIDDQLVPMESAIYSPASHPYIYRAVFIDGRIHAPDFIAHLVGFALKLRNLGVSDHGLVRELSTPLAGSLYSGEGHSRLYYDDQVYDLAVTHALETADVKPNIPAVVAHRRDVASSLANPNPYHLPWIMRGLLEEDYVRTELSSETEELLRQFDDWKPITKALKDVKYRLEAIRSKL</sequence>
<comment type="caution">
    <text evidence="1">The sequence shown here is derived from an EMBL/GenBank/DDBJ whole genome shotgun (WGS) entry which is preliminary data.</text>
</comment>
<name>A0ACC3YH35_COLTU</name>
<evidence type="ECO:0000313" key="1">
    <source>
        <dbReference type="EMBL" id="KAL0931208.1"/>
    </source>
</evidence>
<organism evidence="1 2">
    <name type="scientific">Colletotrichum truncatum</name>
    <name type="common">Anthracnose fungus</name>
    <name type="synonym">Colletotrichum capsici</name>
    <dbReference type="NCBI Taxonomy" id="5467"/>
    <lineage>
        <taxon>Eukaryota</taxon>
        <taxon>Fungi</taxon>
        <taxon>Dikarya</taxon>
        <taxon>Ascomycota</taxon>
        <taxon>Pezizomycotina</taxon>
        <taxon>Sordariomycetes</taxon>
        <taxon>Hypocreomycetidae</taxon>
        <taxon>Glomerellales</taxon>
        <taxon>Glomerellaceae</taxon>
        <taxon>Colletotrichum</taxon>
        <taxon>Colletotrichum truncatum species complex</taxon>
    </lineage>
</organism>
<gene>
    <name evidence="1" type="ORF">CTRU02_213943</name>
</gene>
<keyword evidence="2" id="KW-1185">Reference proteome</keyword>
<dbReference type="EMBL" id="VUJX02000010">
    <property type="protein sequence ID" value="KAL0931208.1"/>
    <property type="molecule type" value="Genomic_DNA"/>
</dbReference>
<reference evidence="1 2" key="1">
    <citation type="journal article" date="2020" name="Phytopathology">
        <title>Genome Sequence Resources of Colletotrichum truncatum, C. plurivorum, C. musicola, and C. sojae: Four Species Pathogenic to Soybean (Glycine max).</title>
        <authorList>
            <person name="Rogerio F."/>
            <person name="Boufleur T.R."/>
            <person name="Ciampi-Guillardi M."/>
            <person name="Sukno S.A."/>
            <person name="Thon M.R."/>
            <person name="Massola Junior N.S."/>
            <person name="Baroncelli R."/>
        </authorList>
    </citation>
    <scope>NUCLEOTIDE SEQUENCE [LARGE SCALE GENOMIC DNA]</scope>
    <source>
        <strain evidence="1 2">CMES1059</strain>
    </source>
</reference>
<protein>
    <submittedName>
        <fullName evidence="1">Uncharacterized protein</fullName>
    </submittedName>
</protein>
<accession>A0ACC3YH35</accession>
<proteinExistence type="predicted"/>
<evidence type="ECO:0000313" key="2">
    <source>
        <dbReference type="Proteomes" id="UP000805649"/>
    </source>
</evidence>